<accession>A0A089HSH3</accession>
<reference evidence="1 2" key="1">
    <citation type="submission" date="2014-08" db="EMBL/GenBank/DDBJ databases">
        <title>Comparative genomics of the Paenibacillus odorifer group.</title>
        <authorList>
            <person name="den Bakker H.C."/>
            <person name="Tsai Y.-C."/>
            <person name="Martin N."/>
            <person name="Korlach J."/>
            <person name="Wiedmann M."/>
        </authorList>
    </citation>
    <scope>NUCLEOTIDE SEQUENCE [LARGE SCALE GENOMIC DNA]</scope>
    <source>
        <strain evidence="1 2">DSM 1735</strain>
    </source>
</reference>
<sequence>MRTLIFPCPAEAAAHDFFFPVIQDVEVAGQPIYTIRFERLVVQIDHVTKVTTILNKHYEKVYYFH</sequence>
<dbReference type="EMBL" id="CP009288">
    <property type="protein sequence ID" value="AIQ14941.1"/>
    <property type="molecule type" value="Genomic_DNA"/>
</dbReference>
<dbReference type="Proteomes" id="UP000029409">
    <property type="component" value="Chromosome"/>
</dbReference>
<dbReference type="KEGG" id="pdu:PDUR_25965"/>
<protein>
    <submittedName>
        <fullName evidence="1">Uncharacterized protein</fullName>
    </submittedName>
</protein>
<name>A0A089HSH3_PAEDU</name>
<evidence type="ECO:0000313" key="1">
    <source>
        <dbReference type="EMBL" id="AIQ14941.1"/>
    </source>
</evidence>
<organism evidence="1 2">
    <name type="scientific">Paenibacillus durus</name>
    <name type="common">Paenibacillus azotofixans</name>
    <dbReference type="NCBI Taxonomy" id="44251"/>
    <lineage>
        <taxon>Bacteria</taxon>
        <taxon>Bacillati</taxon>
        <taxon>Bacillota</taxon>
        <taxon>Bacilli</taxon>
        <taxon>Bacillales</taxon>
        <taxon>Paenibacillaceae</taxon>
        <taxon>Paenibacillus</taxon>
    </lineage>
</organism>
<keyword evidence="2" id="KW-1185">Reference proteome</keyword>
<evidence type="ECO:0000313" key="2">
    <source>
        <dbReference type="Proteomes" id="UP000029409"/>
    </source>
</evidence>
<gene>
    <name evidence="1" type="ORF">PDUR_25965</name>
</gene>
<dbReference type="AlphaFoldDB" id="A0A089HSH3"/>
<proteinExistence type="predicted"/>